<dbReference type="RefSeq" id="XP_060413432.1">
    <property type="nucleotide sequence ID" value="XM_060551681.1"/>
</dbReference>
<comment type="caution">
    <text evidence="2">The sequence shown here is derived from an EMBL/GenBank/DDBJ whole genome shotgun (WGS) entry which is preliminary data.</text>
</comment>
<feature type="compositionally biased region" description="Polar residues" evidence="1">
    <location>
        <begin position="166"/>
        <end position="181"/>
    </location>
</feature>
<organism evidence="2 3">
    <name type="scientific">Colletotrichum navitas</name>
    <dbReference type="NCBI Taxonomy" id="681940"/>
    <lineage>
        <taxon>Eukaryota</taxon>
        <taxon>Fungi</taxon>
        <taxon>Dikarya</taxon>
        <taxon>Ascomycota</taxon>
        <taxon>Pezizomycotina</taxon>
        <taxon>Sordariomycetes</taxon>
        <taxon>Hypocreomycetidae</taxon>
        <taxon>Glomerellales</taxon>
        <taxon>Glomerellaceae</taxon>
        <taxon>Colletotrichum</taxon>
        <taxon>Colletotrichum graminicola species complex</taxon>
    </lineage>
</organism>
<evidence type="ECO:0000256" key="1">
    <source>
        <dbReference type="SAM" id="MobiDB-lite"/>
    </source>
</evidence>
<gene>
    <name evidence="2" type="ORF">LY79DRAFT_231423</name>
</gene>
<proteinExistence type="predicted"/>
<dbReference type="AlphaFoldDB" id="A0AAD8PYI7"/>
<dbReference type="EMBL" id="JAHLJV010000035">
    <property type="protein sequence ID" value="KAK1589899.1"/>
    <property type="molecule type" value="Genomic_DNA"/>
</dbReference>
<protein>
    <submittedName>
        <fullName evidence="2">Uncharacterized protein</fullName>
    </submittedName>
</protein>
<feature type="region of interest" description="Disordered" evidence="1">
    <location>
        <begin position="158"/>
        <end position="181"/>
    </location>
</feature>
<evidence type="ECO:0000313" key="3">
    <source>
        <dbReference type="Proteomes" id="UP001230504"/>
    </source>
</evidence>
<reference evidence="2" key="1">
    <citation type="submission" date="2021-06" db="EMBL/GenBank/DDBJ databases">
        <title>Comparative genomics, transcriptomics and evolutionary studies reveal genomic signatures of adaptation to plant cell wall in hemibiotrophic fungi.</title>
        <authorList>
            <consortium name="DOE Joint Genome Institute"/>
            <person name="Baroncelli R."/>
            <person name="Diaz J.F."/>
            <person name="Benocci T."/>
            <person name="Peng M."/>
            <person name="Battaglia E."/>
            <person name="Haridas S."/>
            <person name="Andreopoulos W."/>
            <person name="Labutti K."/>
            <person name="Pangilinan J."/>
            <person name="Floch G.L."/>
            <person name="Makela M.R."/>
            <person name="Henrissat B."/>
            <person name="Grigoriev I.V."/>
            <person name="Crouch J.A."/>
            <person name="De Vries R.P."/>
            <person name="Sukno S.A."/>
            <person name="Thon M.R."/>
        </authorList>
    </citation>
    <scope>NUCLEOTIDE SEQUENCE</scope>
    <source>
        <strain evidence="2">CBS 125086</strain>
    </source>
</reference>
<dbReference type="GeneID" id="85435921"/>
<accession>A0AAD8PYI7</accession>
<sequence length="181" mass="18922">MGGPEGEVKECVVKAPALYAASRHVIFLETSPSPPTFSSSAIEQKGKPPSEQEAAASGDTKGGAGARAGPVHWWPGIRSEASGMVGGNEAGIWGWAIGSGGRMTPPGVKSDLDRWTPDIHTLTPLRTGDHPHTSQDAIRPVTARIKPRSPTVSLALWLRPGEGGDKTSNPLHSDASQPNQP</sequence>
<evidence type="ECO:0000313" key="2">
    <source>
        <dbReference type="EMBL" id="KAK1589899.1"/>
    </source>
</evidence>
<name>A0AAD8PYI7_9PEZI</name>
<dbReference type="Proteomes" id="UP001230504">
    <property type="component" value="Unassembled WGS sequence"/>
</dbReference>
<keyword evidence="3" id="KW-1185">Reference proteome</keyword>
<feature type="region of interest" description="Disordered" evidence="1">
    <location>
        <begin position="30"/>
        <end position="74"/>
    </location>
</feature>